<evidence type="ECO:0000313" key="2">
    <source>
        <dbReference type="Proteomes" id="UP000684084"/>
    </source>
</evidence>
<comment type="caution">
    <text evidence="1">The sequence shown here is derived from an EMBL/GenBank/DDBJ whole genome shotgun (WGS) entry which is preliminary data.</text>
</comment>
<gene>
    <name evidence="1" type="ORF">CHRIB12_LOCUS13283</name>
</gene>
<reference evidence="1" key="1">
    <citation type="submission" date="2020-05" db="EMBL/GenBank/DDBJ databases">
        <authorList>
            <person name="Rincon C."/>
            <person name="Sanders R I."/>
            <person name="Robbins C."/>
            <person name="Chaturvedi A."/>
        </authorList>
    </citation>
    <scope>NUCLEOTIDE SEQUENCE</scope>
    <source>
        <strain evidence="1">CHB12</strain>
    </source>
</reference>
<organism evidence="1 2">
    <name type="scientific">Rhizophagus irregularis</name>
    <dbReference type="NCBI Taxonomy" id="588596"/>
    <lineage>
        <taxon>Eukaryota</taxon>
        <taxon>Fungi</taxon>
        <taxon>Fungi incertae sedis</taxon>
        <taxon>Mucoromycota</taxon>
        <taxon>Glomeromycotina</taxon>
        <taxon>Glomeromycetes</taxon>
        <taxon>Glomerales</taxon>
        <taxon>Glomeraceae</taxon>
        <taxon>Rhizophagus</taxon>
    </lineage>
</organism>
<name>A0A916E9X3_9GLOM</name>
<dbReference type="VEuPathDB" id="FungiDB:RhiirFUN_006570"/>
<evidence type="ECO:0000313" key="1">
    <source>
        <dbReference type="EMBL" id="CAB5371943.1"/>
    </source>
</evidence>
<dbReference type="OrthoDB" id="10317894at2759"/>
<accession>A0A916E9X3</accession>
<dbReference type="EMBL" id="CAGKOT010000030">
    <property type="protein sequence ID" value="CAB5371943.1"/>
    <property type="molecule type" value="Genomic_DNA"/>
</dbReference>
<proteinExistence type="predicted"/>
<dbReference type="AlphaFoldDB" id="A0A916E9X3"/>
<sequence>MIQCQPPEEMFNMSSGKNARNLSKQRIIGIRDVFLQSISSRLSGQQGADNIERPIQQLVKHSMGLPKTSSNSILFYEGNVGLFCLWQYIATNNITEFIKALNKRNTASETIMIRLRQGQIDARCPSSIFSSIHKYRDVFKIIANHN</sequence>
<protein>
    <submittedName>
        <fullName evidence="1">Uncharacterized protein</fullName>
    </submittedName>
</protein>
<dbReference type="Proteomes" id="UP000684084">
    <property type="component" value="Unassembled WGS sequence"/>
</dbReference>